<evidence type="ECO:0000313" key="2">
    <source>
        <dbReference type="Proteomes" id="UP000193240"/>
    </source>
</evidence>
<name>A0A1Y2M5V7_EPING</name>
<dbReference type="AlphaFoldDB" id="A0A1Y2M5V7"/>
<organism evidence="1 2">
    <name type="scientific">Epicoccum nigrum</name>
    <name type="common">Soil fungus</name>
    <name type="synonym">Epicoccum purpurascens</name>
    <dbReference type="NCBI Taxonomy" id="105696"/>
    <lineage>
        <taxon>Eukaryota</taxon>
        <taxon>Fungi</taxon>
        <taxon>Dikarya</taxon>
        <taxon>Ascomycota</taxon>
        <taxon>Pezizomycotina</taxon>
        <taxon>Dothideomycetes</taxon>
        <taxon>Pleosporomycetidae</taxon>
        <taxon>Pleosporales</taxon>
        <taxon>Pleosporineae</taxon>
        <taxon>Didymellaceae</taxon>
        <taxon>Epicoccum</taxon>
    </lineage>
</organism>
<protein>
    <submittedName>
        <fullName evidence="1">Uncharacterized protein</fullName>
    </submittedName>
</protein>
<evidence type="ECO:0000313" key="1">
    <source>
        <dbReference type="EMBL" id="OSS51453.1"/>
    </source>
</evidence>
<dbReference type="Proteomes" id="UP000193240">
    <property type="component" value="Unassembled WGS sequence"/>
</dbReference>
<sequence>MEGLEGIPASRQVWKAAEISTAELPPLHSVLFGAFRIIELSRSDLSHLQFEKSNAGSSQVDIAYGSDTGFIAGVHRFSVSESEGSADLYGQRLVTINFDSTSCNPKDNKRLGPELLLTFHIWYAFLLFKEGVGNVVKAA</sequence>
<dbReference type="InParanoid" id="A0A1Y2M5V7"/>
<accession>A0A1Y2M5V7</accession>
<gene>
    <name evidence="1" type="ORF">B5807_04022</name>
</gene>
<reference evidence="1 2" key="1">
    <citation type="journal article" date="2017" name="Genome Announc.">
        <title>Genome sequence of the saprophytic ascomycete Epicoccum nigrum ICMP 19927 strain isolated from New Zealand.</title>
        <authorList>
            <person name="Fokin M."/>
            <person name="Fleetwood D."/>
            <person name="Weir B.S."/>
            <person name="Villas-Boas S.G."/>
        </authorList>
    </citation>
    <scope>NUCLEOTIDE SEQUENCE [LARGE SCALE GENOMIC DNA]</scope>
    <source>
        <strain evidence="1 2">ICMP 19927</strain>
    </source>
</reference>
<keyword evidence="2" id="KW-1185">Reference proteome</keyword>
<dbReference type="OMA" id="HIWYAFL"/>
<dbReference type="EMBL" id="KZ107840">
    <property type="protein sequence ID" value="OSS51453.1"/>
    <property type="molecule type" value="Genomic_DNA"/>
</dbReference>
<proteinExistence type="predicted"/>